<dbReference type="PANTHER" id="PTHR45180">
    <property type="entry name" value="OS01G0307686 PROTEIN"/>
    <property type="match status" value="1"/>
</dbReference>
<dbReference type="EMBL" id="JANFQO010000011">
    <property type="protein sequence ID" value="MCQ4165606.1"/>
    <property type="molecule type" value="Genomic_DNA"/>
</dbReference>
<sequence length="248" mass="27710">MSFKDHFSTQSAIYRSARPRYAPELFAWLAQQAPRRGLAWDAGCGNGQAAVGLAAHFDRVFASDPSAAQIAQAEAAGNIDYRVERAEDCSLQQASVDLVTVAQALHWFDLDAFHAQVRRVLRPGGIVAEWTYADCSITPAVDAVKQRLYVDLLDSYWPPERRLVESGYAELDFPFTRLAAPAFGLGADWDLVQFLAYLRSWSATQRYLAALGRDPVSELEAEFVAAWEDPAVVRRVRWDLAMRIGRLD</sequence>
<name>A0ABT1QTK2_9GAMM</name>
<organism evidence="2 3">
    <name type="scientific">Tahibacter harae</name>
    <dbReference type="NCBI Taxonomy" id="2963937"/>
    <lineage>
        <taxon>Bacteria</taxon>
        <taxon>Pseudomonadati</taxon>
        <taxon>Pseudomonadota</taxon>
        <taxon>Gammaproteobacteria</taxon>
        <taxon>Lysobacterales</taxon>
        <taxon>Rhodanobacteraceae</taxon>
        <taxon>Tahibacter</taxon>
    </lineage>
</organism>
<dbReference type="Gene3D" id="3.40.50.150">
    <property type="entry name" value="Vaccinia Virus protein VP39"/>
    <property type="match status" value="1"/>
</dbReference>
<reference evidence="2" key="1">
    <citation type="submission" date="2022-07" db="EMBL/GenBank/DDBJ databases">
        <title>Tahibacter sp., a new gammaproteobacterium isolated from the silt sample collected at pig farm.</title>
        <authorList>
            <person name="Chen H."/>
        </authorList>
    </citation>
    <scope>NUCLEOTIDE SEQUENCE</scope>
    <source>
        <strain evidence="2">P2K</strain>
    </source>
</reference>
<keyword evidence="2" id="KW-0808">Transferase</keyword>
<dbReference type="InterPro" id="IPR013216">
    <property type="entry name" value="Methyltransf_11"/>
</dbReference>
<keyword evidence="3" id="KW-1185">Reference proteome</keyword>
<keyword evidence="2" id="KW-0489">Methyltransferase</keyword>
<dbReference type="CDD" id="cd02440">
    <property type="entry name" value="AdoMet_MTases"/>
    <property type="match status" value="1"/>
</dbReference>
<dbReference type="SUPFAM" id="SSF53335">
    <property type="entry name" value="S-adenosyl-L-methionine-dependent methyltransferases"/>
    <property type="match status" value="1"/>
</dbReference>
<dbReference type="Pfam" id="PF08241">
    <property type="entry name" value="Methyltransf_11"/>
    <property type="match status" value="1"/>
</dbReference>
<accession>A0ABT1QTK2</accession>
<dbReference type="GO" id="GO:0008168">
    <property type="term" value="F:methyltransferase activity"/>
    <property type="evidence" value="ECO:0007669"/>
    <property type="project" value="UniProtKB-KW"/>
</dbReference>
<evidence type="ECO:0000313" key="2">
    <source>
        <dbReference type="EMBL" id="MCQ4165606.1"/>
    </source>
</evidence>
<proteinExistence type="predicted"/>
<evidence type="ECO:0000259" key="1">
    <source>
        <dbReference type="Pfam" id="PF08241"/>
    </source>
</evidence>
<dbReference type="GO" id="GO:0032259">
    <property type="term" value="P:methylation"/>
    <property type="evidence" value="ECO:0007669"/>
    <property type="project" value="UniProtKB-KW"/>
</dbReference>
<protein>
    <submittedName>
        <fullName evidence="2">Class I SAM-dependent methyltransferase</fullName>
    </submittedName>
</protein>
<comment type="caution">
    <text evidence="2">The sequence shown here is derived from an EMBL/GenBank/DDBJ whole genome shotgun (WGS) entry which is preliminary data.</text>
</comment>
<dbReference type="PANTHER" id="PTHR45180:SF1">
    <property type="entry name" value="OS01G0307686 PROTEIN"/>
    <property type="match status" value="1"/>
</dbReference>
<evidence type="ECO:0000313" key="3">
    <source>
        <dbReference type="Proteomes" id="UP001165498"/>
    </source>
</evidence>
<gene>
    <name evidence="2" type="ORF">NM961_12880</name>
</gene>
<feature type="domain" description="Methyltransferase type 11" evidence="1">
    <location>
        <begin position="41"/>
        <end position="127"/>
    </location>
</feature>
<dbReference type="RefSeq" id="WP_255914797.1">
    <property type="nucleotide sequence ID" value="NZ_JANFQO010000011.1"/>
</dbReference>
<dbReference type="InterPro" id="IPR029063">
    <property type="entry name" value="SAM-dependent_MTases_sf"/>
</dbReference>
<dbReference type="Proteomes" id="UP001165498">
    <property type="component" value="Unassembled WGS sequence"/>
</dbReference>